<dbReference type="PANTHER" id="PTHR43757">
    <property type="entry name" value="AMINOMETHYLTRANSFERASE"/>
    <property type="match status" value="1"/>
</dbReference>
<organism evidence="4">
    <name type="scientific">Castor canadensis</name>
    <name type="common">American beaver</name>
    <dbReference type="NCBI Taxonomy" id="51338"/>
    <lineage>
        <taxon>Eukaryota</taxon>
        <taxon>Metazoa</taxon>
        <taxon>Chordata</taxon>
        <taxon>Craniata</taxon>
        <taxon>Vertebrata</taxon>
        <taxon>Euteleostomi</taxon>
        <taxon>Mammalia</taxon>
        <taxon>Eutheria</taxon>
        <taxon>Euarchontoglires</taxon>
        <taxon>Glires</taxon>
        <taxon>Rodentia</taxon>
        <taxon>Castorimorpha</taxon>
        <taxon>Castoridae</taxon>
        <taxon>Castor</taxon>
    </lineage>
</organism>
<dbReference type="GO" id="GO:0005739">
    <property type="term" value="C:mitochondrion"/>
    <property type="evidence" value="ECO:0007669"/>
    <property type="project" value="TreeGrafter"/>
</dbReference>
<sequence>MRKHIGPGWSRAVGSVLEGSRETSCGPRGCSCRKGTQSNWSFRAVADAGPGQEASRCLRASGQTLSCSLPPHCPPGPTSAQKAPLAHTDPHCPCSRAILQEVVDSDLSDEAFPFSTHQLVRVAGHLVRAIRLSFVGELGWELHIPRASCVPVYRAVMTAGAKHGLVNAGYRAIDSLSIEKGYRHWHADLRPDDSPLEAGLAFTCKLKSTVPFLGREALEKQRDAGLPPAPCVPHRGGLPVLLPTVFMASFRKVPMFGLEAIWRNGQVVGHVRRAGFGFTLDKTIAYGYICDPSGGQVSLDFVKSGDYALERMGVTYAAQVHLKSPFDPDNKRVKGIY</sequence>
<dbReference type="Pfam" id="PF01571">
    <property type="entry name" value="GCV_T"/>
    <property type="match status" value="1"/>
</dbReference>
<reference evidence="4" key="1">
    <citation type="submission" date="2023-09" db="UniProtKB">
        <authorList>
            <consortium name="Ensembl"/>
        </authorList>
    </citation>
    <scope>IDENTIFICATION</scope>
</reference>
<name>A0A8C0XQB1_CASCN</name>
<dbReference type="Gene3D" id="4.10.1250.10">
    <property type="entry name" value="Aminomethyltransferase fragment"/>
    <property type="match status" value="1"/>
</dbReference>
<dbReference type="Gene3D" id="3.30.1360.120">
    <property type="entry name" value="Probable tRNA modification gtpase trme, domain 1"/>
    <property type="match status" value="1"/>
</dbReference>
<dbReference type="AlphaFoldDB" id="A0A8C0XQB1"/>
<comment type="similarity">
    <text evidence="1">Belongs to the GcvT family.</text>
</comment>
<feature type="domain" description="GCVT N-terminal" evidence="2">
    <location>
        <begin position="93"/>
        <end position="207"/>
    </location>
</feature>
<dbReference type="InterPro" id="IPR013977">
    <property type="entry name" value="GcvT_C"/>
</dbReference>
<dbReference type="Pfam" id="PF08669">
    <property type="entry name" value="GCV_T_C"/>
    <property type="match status" value="1"/>
</dbReference>
<accession>A0A8C0XQB1</accession>
<evidence type="ECO:0000313" key="4">
    <source>
        <dbReference type="Ensembl" id="ENSCCNP00000029538.1"/>
    </source>
</evidence>
<evidence type="ECO:0000259" key="3">
    <source>
        <dbReference type="Pfam" id="PF08669"/>
    </source>
</evidence>
<evidence type="ECO:0000259" key="2">
    <source>
        <dbReference type="Pfam" id="PF01571"/>
    </source>
</evidence>
<dbReference type="InterPro" id="IPR027266">
    <property type="entry name" value="TrmE/GcvT-like"/>
</dbReference>
<dbReference type="PANTHER" id="PTHR43757:SF11">
    <property type="entry name" value="SARCOSINE DEHYDROGENASE"/>
    <property type="match status" value="1"/>
</dbReference>
<evidence type="ECO:0000256" key="1">
    <source>
        <dbReference type="ARBA" id="ARBA00008609"/>
    </source>
</evidence>
<dbReference type="FunFam" id="3.30.1360.120:FF:000023">
    <property type="entry name" value="Sarcosine dehydrogenase"/>
    <property type="match status" value="1"/>
</dbReference>
<dbReference type="FunFam" id="2.40.30.110:FF:000006">
    <property type="entry name" value="Sarcosine dehydrogenase, mitochondrial"/>
    <property type="match status" value="1"/>
</dbReference>
<dbReference type="Ensembl" id="ENSCCNT00000037226.1">
    <property type="protein sequence ID" value="ENSCCNP00000029538.1"/>
    <property type="gene ID" value="ENSCCNG00000028293.1"/>
</dbReference>
<dbReference type="SUPFAM" id="SSF103025">
    <property type="entry name" value="Folate-binding domain"/>
    <property type="match status" value="1"/>
</dbReference>
<dbReference type="InterPro" id="IPR028896">
    <property type="entry name" value="GcvT/YgfZ/DmdA"/>
</dbReference>
<evidence type="ECO:0008006" key="5">
    <source>
        <dbReference type="Google" id="ProtNLM"/>
    </source>
</evidence>
<dbReference type="Gene3D" id="2.40.30.110">
    <property type="entry name" value="Aminomethyltransferase beta-barrel domains"/>
    <property type="match status" value="1"/>
</dbReference>
<protein>
    <recommendedName>
        <fullName evidence="5">Sarcosine dehydrogenase, mitochondrial</fullName>
    </recommendedName>
</protein>
<feature type="domain" description="Aminomethyltransferase C-terminal" evidence="3">
    <location>
        <begin position="254"/>
        <end position="326"/>
    </location>
</feature>
<proteinExistence type="inferred from homology"/>
<dbReference type="InterPro" id="IPR006222">
    <property type="entry name" value="GCVT_N"/>
</dbReference>
<dbReference type="InterPro" id="IPR029043">
    <property type="entry name" value="GcvT/YgfZ_C"/>
</dbReference>
<dbReference type="SUPFAM" id="SSF101790">
    <property type="entry name" value="Aminomethyltransferase beta-barrel domain"/>
    <property type="match status" value="1"/>
</dbReference>